<accession>A0ABQ8S3I0</accession>
<gene>
    <name evidence="1" type="ORF">ANN_24535</name>
</gene>
<name>A0ABQ8S3I0_PERAM</name>
<keyword evidence="2" id="KW-1185">Reference proteome</keyword>
<proteinExistence type="predicted"/>
<dbReference type="Proteomes" id="UP001148838">
    <property type="component" value="Unassembled WGS sequence"/>
</dbReference>
<organism evidence="1 2">
    <name type="scientific">Periplaneta americana</name>
    <name type="common">American cockroach</name>
    <name type="synonym">Blatta americana</name>
    <dbReference type="NCBI Taxonomy" id="6978"/>
    <lineage>
        <taxon>Eukaryota</taxon>
        <taxon>Metazoa</taxon>
        <taxon>Ecdysozoa</taxon>
        <taxon>Arthropoda</taxon>
        <taxon>Hexapoda</taxon>
        <taxon>Insecta</taxon>
        <taxon>Pterygota</taxon>
        <taxon>Neoptera</taxon>
        <taxon>Polyneoptera</taxon>
        <taxon>Dictyoptera</taxon>
        <taxon>Blattodea</taxon>
        <taxon>Blattoidea</taxon>
        <taxon>Blattidae</taxon>
        <taxon>Blattinae</taxon>
        <taxon>Periplaneta</taxon>
    </lineage>
</organism>
<comment type="caution">
    <text evidence="1">The sequence shown here is derived from an EMBL/GenBank/DDBJ whole genome shotgun (WGS) entry which is preliminary data.</text>
</comment>
<dbReference type="EMBL" id="JAJSOF020000037">
    <property type="protein sequence ID" value="KAJ4428498.1"/>
    <property type="molecule type" value="Genomic_DNA"/>
</dbReference>
<evidence type="ECO:0000313" key="1">
    <source>
        <dbReference type="EMBL" id="KAJ4428498.1"/>
    </source>
</evidence>
<protein>
    <submittedName>
        <fullName evidence="1">Uncharacterized protein</fullName>
    </submittedName>
</protein>
<evidence type="ECO:0000313" key="2">
    <source>
        <dbReference type="Proteomes" id="UP001148838"/>
    </source>
</evidence>
<sequence length="73" mass="7803">MAGLCEGGNEPSGSLKAISNSGTREHLLRANADIYRLATCMCGLMKVPVELKKQGISTDSQSTYGQAFMMIGY</sequence>
<reference evidence="1 2" key="1">
    <citation type="journal article" date="2022" name="Allergy">
        <title>Genome assembly and annotation of Periplaneta americana reveal a comprehensive cockroach allergen profile.</title>
        <authorList>
            <person name="Wang L."/>
            <person name="Xiong Q."/>
            <person name="Saelim N."/>
            <person name="Wang L."/>
            <person name="Nong W."/>
            <person name="Wan A.T."/>
            <person name="Shi M."/>
            <person name="Liu X."/>
            <person name="Cao Q."/>
            <person name="Hui J.H.L."/>
            <person name="Sookrung N."/>
            <person name="Leung T.F."/>
            <person name="Tungtrongchitr A."/>
            <person name="Tsui S.K.W."/>
        </authorList>
    </citation>
    <scope>NUCLEOTIDE SEQUENCE [LARGE SCALE GENOMIC DNA]</scope>
    <source>
        <strain evidence="1">PWHHKU_190912</strain>
    </source>
</reference>